<keyword evidence="10" id="KW-1185">Reference proteome</keyword>
<evidence type="ECO:0000259" key="8">
    <source>
        <dbReference type="PROSITE" id="PS50879"/>
    </source>
</evidence>
<keyword evidence="5" id="KW-0479">Metal-binding</keyword>
<dbReference type="GO" id="GO:0046872">
    <property type="term" value="F:metal ion binding"/>
    <property type="evidence" value="ECO:0007669"/>
    <property type="project" value="UniProtKB-KW"/>
</dbReference>
<keyword evidence="4" id="KW-0540">Nuclease</keyword>
<proteinExistence type="inferred from homology"/>
<dbReference type="SUPFAM" id="SSF53098">
    <property type="entry name" value="Ribonuclease H-like"/>
    <property type="match status" value="1"/>
</dbReference>
<dbReference type="GO" id="GO:0004523">
    <property type="term" value="F:RNA-DNA hybrid ribonuclease activity"/>
    <property type="evidence" value="ECO:0007669"/>
    <property type="project" value="UniProtKB-EC"/>
</dbReference>
<dbReference type="InterPro" id="IPR012337">
    <property type="entry name" value="RNaseH-like_sf"/>
</dbReference>
<feature type="domain" description="RNase H type-1" evidence="8">
    <location>
        <begin position="2"/>
        <end position="146"/>
    </location>
</feature>
<dbReference type="InterPro" id="IPR036397">
    <property type="entry name" value="RNaseH_sf"/>
</dbReference>
<dbReference type="Gene3D" id="3.30.420.10">
    <property type="entry name" value="Ribonuclease H-like superfamily/Ribonuclease H"/>
    <property type="match status" value="1"/>
</dbReference>
<dbReference type="InterPro" id="IPR050092">
    <property type="entry name" value="RNase_H"/>
</dbReference>
<dbReference type="PANTHER" id="PTHR10642:SF26">
    <property type="entry name" value="RIBONUCLEASE H1"/>
    <property type="match status" value="1"/>
</dbReference>
<dbReference type="CDD" id="cd09276">
    <property type="entry name" value="Rnase_HI_RT_non_LTR"/>
    <property type="match status" value="1"/>
</dbReference>
<keyword evidence="9" id="KW-0808">Transferase</keyword>
<dbReference type="Proteomes" id="UP000027456">
    <property type="component" value="Unassembled WGS sequence"/>
</dbReference>
<organism evidence="9 10">
    <name type="scientific">Rhizoctonia solani 123E</name>
    <dbReference type="NCBI Taxonomy" id="1423351"/>
    <lineage>
        <taxon>Eukaryota</taxon>
        <taxon>Fungi</taxon>
        <taxon>Dikarya</taxon>
        <taxon>Basidiomycota</taxon>
        <taxon>Agaricomycotina</taxon>
        <taxon>Agaricomycetes</taxon>
        <taxon>Cantharellales</taxon>
        <taxon>Ceratobasidiaceae</taxon>
        <taxon>Rhizoctonia</taxon>
    </lineage>
</organism>
<dbReference type="AlphaFoldDB" id="A0A074RY68"/>
<dbReference type="STRING" id="1423351.A0A074RY68"/>
<accession>A0A074RY68</accession>
<protein>
    <recommendedName>
        <fullName evidence="3">ribonuclease H</fullName>
        <ecNumber evidence="3">3.1.26.4</ecNumber>
    </recommendedName>
</protein>
<sequence>SSPASVLGYSDGHMAVSRGCLKVGVGFYITICGRKVDTLSMGIGPRANIFDAEMLALAKCLTKAVRIASTNMINHIHLFCDNQATIRTIHDPSKHPAQYASLIFLRALNLFLEGHPDRHVHVTWVPGHAGIKGNDVADSLAKGGANVPPTPLFNRTITWVRTHATQHASRSWNQAWIAHVQKRPDSGWYIPRPPALKLHPIFNSTFLSRDVTSRLVQLISGHGFYGEYRNRFHPDIDPRCSCGESVETIAHALAFCPRQEDKRHILRKCSPTINERELFGTLAGLMAVSKFIAKSGIGKLGSPPATAQIL</sequence>
<reference evidence="9 10" key="1">
    <citation type="submission" date="2013-12" db="EMBL/GenBank/DDBJ databases">
        <authorList>
            <person name="Cubeta M."/>
            <person name="Pakala S."/>
            <person name="Fedorova N."/>
            <person name="Thomas E."/>
            <person name="Dean R."/>
            <person name="Jabaji S."/>
            <person name="Neate S."/>
            <person name="Toda T."/>
            <person name="Tavantzis S."/>
            <person name="Vilgalys R."/>
            <person name="Bharathan N."/>
            <person name="Pakala S."/>
            <person name="Losada L.S."/>
            <person name="Zafar N."/>
            <person name="Nierman W."/>
        </authorList>
    </citation>
    <scope>NUCLEOTIDE SEQUENCE [LARGE SCALE GENOMIC DNA]</scope>
    <source>
        <strain evidence="9 10">123E</strain>
    </source>
</reference>
<dbReference type="EC" id="3.1.26.4" evidence="3"/>
<comment type="caution">
    <text evidence="9">The sequence shown here is derived from an EMBL/GenBank/DDBJ whole genome shotgun (WGS) entry which is preliminary data.</text>
</comment>
<evidence type="ECO:0000256" key="5">
    <source>
        <dbReference type="ARBA" id="ARBA00022723"/>
    </source>
</evidence>
<evidence type="ECO:0000256" key="6">
    <source>
        <dbReference type="ARBA" id="ARBA00022759"/>
    </source>
</evidence>
<keyword evidence="7" id="KW-0378">Hydrolase</keyword>
<gene>
    <name evidence="9" type="ORF">V565_051740</name>
</gene>
<comment type="similarity">
    <text evidence="2">Belongs to the RNase H family.</text>
</comment>
<feature type="non-terminal residue" evidence="9">
    <location>
        <position position="1"/>
    </location>
</feature>
<keyword evidence="9" id="KW-0548">Nucleotidyltransferase</keyword>
<comment type="catalytic activity">
    <reaction evidence="1">
        <text>Endonucleolytic cleavage to 5'-phosphomonoester.</text>
        <dbReference type="EC" id="3.1.26.4"/>
    </reaction>
</comment>
<dbReference type="OrthoDB" id="3229437at2759"/>
<evidence type="ECO:0000256" key="7">
    <source>
        <dbReference type="ARBA" id="ARBA00022801"/>
    </source>
</evidence>
<evidence type="ECO:0000256" key="1">
    <source>
        <dbReference type="ARBA" id="ARBA00000077"/>
    </source>
</evidence>
<dbReference type="Pfam" id="PF00075">
    <property type="entry name" value="RNase_H"/>
    <property type="match status" value="1"/>
</dbReference>
<dbReference type="PANTHER" id="PTHR10642">
    <property type="entry name" value="RIBONUCLEASE H1"/>
    <property type="match status" value="1"/>
</dbReference>
<name>A0A074RY68_9AGAM</name>
<keyword evidence="6" id="KW-0255">Endonuclease</keyword>
<dbReference type="GO" id="GO:0003676">
    <property type="term" value="F:nucleic acid binding"/>
    <property type="evidence" value="ECO:0007669"/>
    <property type="project" value="InterPro"/>
</dbReference>
<evidence type="ECO:0000256" key="4">
    <source>
        <dbReference type="ARBA" id="ARBA00022722"/>
    </source>
</evidence>
<dbReference type="HOGENOM" id="CLU_898846_0_0_1"/>
<dbReference type="GO" id="GO:0003964">
    <property type="term" value="F:RNA-directed DNA polymerase activity"/>
    <property type="evidence" value="ECO:0007669"/>
    <property type="project" value="UniProtKB-KW"/>
</dbReference>
<evidence type="ECO:0000256" key="3">
    <source>
        <dbReference type="ARBA" id="ARBA00012180"/>
    </source>
</evidence>
<evidence type="ECO:0000313" key="10">
    <source>
        <dbReference type="Proteomes" id="UP000027456"/>
    </source>
</evidence>
<dbReference type="GO" id="GO:0043137">
    <property type="term" value="P:DNA replication, removal of RNA primer"/>
    <property type="evidence" value="ECO:0007669"/>
    <property type="project" value="TreeGrafter"/>
</dbReference>
<dbReference type="PROSITE" id="PS50879">
    <property type="entry name" value="RNASE_H_1"/>
    <property type="match status" value="1"/>
</dbReference>
<keyword evidence="9" id="KW-0695">RNA-directed DNA polymerase</keyword>
<dbReference type="InterPro" id="IPR002156">
    <property type="entry name" value="RNaseH_domain"/>
</dbReference>
<evidence type="ECO:0000313" key="9">
    <source>
        <dbReference type="EMBL" id="KEP52046.1"/>
    </source>
</evidence>
<dbReference type="EMBL" id="AZST01000128">
    <property type="protein sequence ID" value="KEP52046.1"/>
    <property type="molecule type" value="Genomic_DNA"/>
</dbReference>
<evidence type="ECO:0000256" key="2">
    <source>
        <dbReference type="ARBA" id="ARBA00005300"/>
    </source>
</evidence>